<dbReference type="EMBL" id="JAMKFB020000783">
    <property type="protein sequence ID" value="KAL0147267.1"/>
    <property type="molecule type" value="Genomic_DNA"/>
</dbReference>
<evidence type="ECO:0000256" key="1">
    <source>
        <dbReference type="SAM" id="MobiDB-lite"/>
    </source>
</evidence>
<comment type="caution">
    <text evidence="2">The sequence shown here is derived from an EMBL/GenBank/DDBJ whole genome shotgun (WGS) entry which is preliminary data.</text>
</comment>
<feature type="non-terminal residue" evidence="2">
    <location>
        <position position="58"/>
    </location>
</feature>
<feature type="compositionally biased region" description="Basic and acidic residues" evidence="1">
    <location>
        <begin position="49"/>
        <end position="58"/>
    </location>
</feature>
<organism evidence="2 3">
    <name type="scientific">Cirrhinus mrigala</name>
    <name type="common">Mrigala</name>
    <dbReference type="NCBI Taxonomy" id="683832"/>
    <lineage>
        <taxon>Eukaryota</taxon>
        <taxon>Metazoa</taxon>
        <taxon>Chordata</taxon>
        <taxon>Craniata</taxon>
        <taxon>Vertebrata</taxon>
        <taxon>Euteleostomi</taxon>
        <taxon>Actinopterygii</taxon>
        <taxon>Neopterygii</taxon>
        <taxon>Teleostei</taxon>
        <taxon>Ostariophysi</taxon>
        <taxon>Cypriniformes</taxon>
        <taxon>Cyprinidae</taxon>
        <taxon>Labeoninae</taxon>
        <taxon>Labeonini</taxon>
        <taxon>Cirrhinus</taxon>
    </lineage>
</organism>
<reference evidence="2 3" key="1">
    <citation type="submission" date="2024-05" db="EMBL/GenBank/DDBJ databases">
        <title>Genome sequencing and assembly of Indian major carp, Cirrhinus mrigala (Hamilton, 1822).</title>
        <authorList>
            <person name="Mohindra V."/>
            <person name="Chowdhury L.M."/>
            <person name="Lal K."/>
            <person name="Jena J.K."/>
        </authorList>
    </citation>
    <scope>NUCLEOTIDE SEQUENCE [LARGE SCALE GENOMIC DNA]</scope>
    <source>
        <strain evidence="2">CM1030</strain>
        <tissue evidence="2">Blood</tissue>
    </source>
</reference>
<feature type="non-terminal residue" evidence="2">
    <location>
        <position position="1"/>
    </location>
</feature>
<evidence type="ECO:0008006" key="4">
    <source>
        <dbReference type="Google" id="ProtNLM"/>
    </source>
</evidence>
<sequence length="58" mass="6785">IEGKMDASTYIQILEENLRRSARQLKMGRSFPFQHDNDPKHTAKTTTKWPKDNKVNVL</sequence>
<dbReference type="Gene3D" id="3.30.420.10">
    <property type="entry name" value="Ribonuclease H-like superfamily/Ribonuclease H"/>
    <property type="match status" value="1"/>
</dbReference>
<protein>
    <recommendedName>
        <fullName evidence="4">Transposase</fullName>
    </recommendedName>
</protein>
<evidence type="ECO:0000313" key="3">
    <source>
        <dbReference type="Proteomes" id="UP001529510"/>
    </source>
</evidence>
<proteinExistence type="predicted"/>
<feature type="region of interest" description="Disordered" evidence="1">
    <location>
        <begin position="29"/>
        <end position="58"/>
    </location>
</feature>
<keyword evidence="3" id="KW-1185">Reference proteome</keyword>
<accession>A0ABD0MEU2</accession>
<gene>
    <name evidence="2" type="ORF">M9458_057427</name>
</gene>
<dbReference type="Proteomes" id="UP001529510">
    <property type="component" value="Unassembled WGS sequence"/>
</dbReference>
<dbReference type="InterPro" id="IPR036397">
    <property type="entry name" value="RNaseH_sf"/>
</dbReference>
<dbReference type="AlphaFoldDB" id="A0ABD0MEU2"/>
<evidence type="ECO:0000313" key="2">
    <source>
        <dbReference type="EMBL" id="KAL0147267.1"/>
    </source>
</evidence>
<name>A0ABD0MEU2_CIRMR</name>